<proteinExistence type="predicted"/>
<sequence length="119" mass="13260">MDVIKALEIISALSEGVNPETGEELSEESCFNQPKVIRALFIAKQSLEASIISEKRKSDFPENAGKPWKPDEDELLANSFDSGLGVDELSRIHKRTKGSIASRLVRLGKINERSDIYTR</sequence>
<name>A0A2T4N578_AERVE</name>
<gene>
    <name evidence="1" type="ORF">DAA48_05370</name>
</gene>
<evidence type="ECO:0000313" key="2">
    <source>
        <dbReference type="Proteomes" id="UP000241986"/>
    </source>
</evidence>
<dbReference type="AlphaFoldDB" id="A0A2T4N578"/>
<comment type="caution">
    <text evidence="1">The sequence shown here is derived from an EMBL/GenBank/DDBJ whole genome shotgun (WGS) entry which is preliminary data.</text>
</comment>
<accession>A0A2T4N578</accession>
<organism evidence="1 2">
    <name type="scientific">Aeromonas veronii</name>
    <dbReference type="NCBI Taxonomy" id="654"/>
    <lineage>
        <taxon>Bacteria</taxon>
        <taxon>Pseudomonadati</taxon>
        <taxon>Pseudomonadota</taxon>
        <taxon>Gammaproteobacteria</taxon>
        <taxon>Aeromonadales</taxon>
        <taxon>Aeromonadaceae</taxon>
        <taxon>Aeromonas</taxon>
    </lineage>
</organism>
<evidence type="ECO:0000313" key="1">
    <source>
        <dbReference type="EMBL" id="PTH82001.1"/>
    </source>
</evidence>
<dbReference type="EMBL" id="PZKL01000015">
    <property type="protein sequence ID" value="PTH82001.1"/>
    <property type="molecule type" value="Genomic_DNA"/>
</dbReference>
<dbReference type="Proteomes" id="UP000241986">
    <property type="component" value="Unassembled WGS sequence"/>
</dbReference>
<protein>
    <submittedName>
        <fullName evidence="1">Uncharacterized protein</fullName>
    </submittedName>
</protein>
<reference evidence="1 2" key="1">
    <citation type="submission" date="2018-03" db="EMBL/GenBank/DDBJ databases">
        <title>Aeromonas veronii whole genome sequencing and analysis.</title>
        <authorList>
            <person name="Xie H."/>
            <person name="Liu T."/>
            <person name="Wang K."/>
        </authorList>
    </citation>
    <scope>NUCLEOTIDE SEQUENCE [LARGE SCALE GENOMIC DNA]</scope>
    <source>
        <strain evidence="1 2">XH.VA.1</strain>
    </source>
</reference>
<dbReference type="RefSeq" id="WP_107682746.1">
    <property type="nucleotide sequence ID" value="NZ_CAWQUB010000001.1"/>
</dbReference>